<name>A0ACC2V6S2_9TREE</name>
<proteinExistence type="predicted"/>
<comment type="caution">
    <text evidence="1">The sequence shown here is derived from an EMBL/GenBank/DDBJ whole genome shotgun (WGS) entry which is preliminary data.</text>
</comment>
<organism evidence="1 2">
    <name type="scientific">Naganishia adeliensis</name>
    <dbReference type="NCBI Taxonomy" id="92952"/>
    <lineage>
        <taxon>Eukaryota</taxon>
        <taxon>Fungi</taxon>
        <taxon>Dikarya</taxon>
        <taxon>Basidiomycota</taxon>
        <taxon>Agaricomycotina</taxon>
        <taxon>Tremellomycetes</taxon>
        <taxon>Filobasidiales</taxon>
        <taxon>Filobasidiaceae</taxon>
        <taxon>Naganishia</taxon>
    </lineage>
</organism>
<sequence length="120" mass="13378">MTTTREDGRKDMSCLYLVCQVATSPKLPTASHILDELNDEPNLDDRDFLPDLVVGYYLILSINPAPKVVTNPPRKCVVYRANTDILLILKTELTTAGWLRRSEQVAESAESRVGTMVMAP</sequence>
<gene>
    <name evidence="1" type="ORF">QFC20_006876</name>
</gene>
<dbReference type="Proteomes" id="UP001230649">
    <property type="component" value="Unassembled WGS sequence"/>
</dbReference>
<keyword evidence="2" id="KW-1185">Reference proteome</keyword>
<protein>
    <submittedName>
        <fullName evidence="1">Uncharacterized protein</fullName>
    </submittedName>
</protein>
<evidence type="ECO:0000313" key="2">
    <source>
        <dbReference type="Proteomes" id="UP001230649"/>
    </source>
</evidence>
<dbReference type="EMBL" id="JASBWS010000137">
    <property type="protein sequence ID" value="KAJ9094561.1"/>
    <property type="molecule type" value="Genomic_DNA"/>
</dbReference>
<evidence type="ECO:0000313" key="1">
    <source>
        <dbReference type="EMBL" id="KAJ9094561.1"/>
    </source>
</evidence>
<reference evidence="1" key="1">
    <citation type="submission" date="2023-04" db="EMBL/GenBank/DDBJ databases">
        <title>Draft Genome sequencing of Naganishia species isolated from polar environments using Oxford Nanopore Technology.</title>
        <authorList>
            <person name="Leo P."/>
            <person name="Venkateswaran K."/>
        </authorList>
    </citation>
    <scope>NUCLEOTIDE SEQUENCE</scope>
    <source>
        <strain evidence="1">MNA-CCFEE 5262</strain>
    </source>
</reference>
<accession>A0ACC2V6S2</accession>